<evidence type="ECO:0000256" key="1">
    <source>
        <dbReference type="ARBA" id="ARBA00004141"/>
    </source>
</evidence>
<dbReference type="FunFam" id="1.20.1260.100:FF:000001">
    <property type="entry name" value="translocator protein 2"/>
    <property type="match status" value="1"/>
</dbReference>
<dbReference type="GO" id="GO:0016020">
    <property type="term" value="C:membrane"/>
    <property type="evidence" value="ECO:0007669"/>
    <property type="project" value="UniProtKB-SubCell"/>
</dbReference>
<dbReference type="PIRSF" id="PIRSF005859">
    <property type="entry name" value="PBR"/>
    <property type="match status" value="1"/>
</dbReference>
<evidence type="ECO:0000256" key="3">
    <source>
        <dbReference type="ARBA" id="ARBA00022692"/>
    </source>
</evidence>
<dbReference type="InterPro" id="IPR004307">
    <property type="entry name" value="TspO_MBR"/>
</dbReference>
<dbReference type="PANTHER" id="PTHR10057">
    <property type="entry name" value="PERIPHERAL-TYPE BENZODIAZEPINE RECEPTOR"/>
    <property type="match status" value="1"/>
</dbReference>
<reference evidence="8" key="1">
    <citation type="journal article" date="2020" name="MBio">
        <title>Horizontal gene transfer to a defensive symbiont with a reduced genome amongst a multipartite beetle microbiome.</title>
        <authorList>
            <person name="Waterworth S.C."/>
            <person name="Florez L.V."/>
            <person name="Rees E.R."/>
            <person name="Hertweck C."/>
            <person name="Kaltenpoth M."/>
            <person name="Kwan J.C."/>
        </authorList>
    </citation>
    <scope>NUCLEOTIDE SEQUENCE [LARGE SCALE GENOMIC DNA]</scope>
</reference>
<sequence>MNHRRQMTGLLGWLLLTLLAAALGARASVQAASFYQQLAQPAWAPPASVFGPVWSALFLMMALAAWLVWRQGGWARQRTALVLYVVQLAANTLWSWLFFGWKLGGPAFADIVLLWLLIVSTLVAFWRVRPLAGALLLPYLGWVTFAAALNHAVWQANPAALGCASSPRTHMKVSPC</sequence>
<feature type="transmembrane region" description="Helical" evidence="6">
    <location>
        <begin position="107"/>
        <end position="126"/>
    </location>
</feature>
<evidence type="ECO:0000256" key="5">
    <source>
        <dbReference type="ARBA" id="ARBA00023136"/>
    </source>
</evidence>
<dbReference type="InterPro" id="IPR038330">
    <property type="entry name" value="TspO/MBR-related_sf"/>
</dbReference>
<dbReference type="CDD" id="cd15904">
    <property type="entry name" value="TSPO_MBR"/>
    <property type="match status" value="1"/>
</dbReference>
<dbReference type="PANTHER" id="PTHR10057:SF0">
    <property type="entry name" value="TRANSLOCATOR PROTEIN"/>
    <property type="match status" value="1"/>
</dbReference>
<evidence type="ECO:0000256" key="6">
    <source>
        <dbReference type="SAM" id="Phobius"/>
    </source>
</evidence>
<feature type="transmembrane region" description="Helical" evidence="6">
    <location>
        <begin position="133"/>
        <end position="154"/>
    </location>
</feature>
<comment type="caution">
    <text evidence="7">The sequence shown here is derived from an EMBL/GenBank/DDBJ whole genome shotgun (WGS) entry which is preliminary data.</text>
</comment>
<dbReference type="EMBL" id="WNDS01000002">
    <property type="protein sequence ID" value="KAF1015521.1"/>
    <property type="molecule type" value="Genomic_DNA"/>
</dbReference>
<dbReference type="Gene3D" id="1.20.1260.100">
    <property type="entry name" value="TspO/MBR protein"/>
    <property type="match status" value="1"/>
</dbReference>
<keyword evidence="3 6" id="KW-0812">Transmembrane</keyword>
<comment type="similarity">
    <text evidence="2">Belongs to the TspO/BZRP family.</text>
</comment>
<dbReference type="Pfam" id="PF03073">
    <property type="entry name" value="TspO_MBR"/>
    <property type="match status" value="1"/>
</dbReference>
<protein>
    <submittedName>
        <fullName evidence="7">Tryptophan-rich protein TspO</fullName>
    </submittedName>
</protein>
<feature type="transmembrane region" description="Helical" evidence="6">
    <location>
        <begin position="47"/>
        <end position="69"/>
    </location>
</feature>
<gene>
    <name evidence="7" type="primary">crtK-2</name>
    <name evidence="7" type="ORF">GAK31_00995</name>
</gene>
<evidence type="ECO:0000313" key="7">
    <source>
        <dbReference type="EMBL" id="KAF1015521.1"/>
    </source>
</evidence>
<evidence type="ECO:0000256" key="2">
    <source>
        <dbReference type="ARBA" id="ARBA00007524"/>
    </source>
</evidence>
<comment type="subcellular location">
    <subcellularLocation>
        <location evidence="1">Membrane</location>
        <topology evidence="1">Multi-pass membrane protein</topology>
    </subcellularLocation>
</comment>
<dbReference type="Proteomes" id="UP000487117">
    <property type="component" value="Unassembled WGS sequence"/>
</dbReference>
<evidence type="ECO:0000313" key="8">
    <source>
        <dbReference type="Proteomes" id="UP000487117"/>
    </source>
</evidence>
<proteinExistence type="inferred from homology"/>
<dbReference type="AlphaFoldDB" id="A0A7V8JLY3"/>
<accession>A0A7V8JLY3</accession>
<keyword evidence="4 6" id="KW-1133">Transmembrane helix</keyword>
<feature type="transmembrane region" description="Helical" evidence="6">
    <location>
        <begin position="81"/>
        <end position="101"/>
    </location>
</feature>
<name>A0A7V8JLY3_STEMA</name>
<keyword evidence="5 6" id="KW-0472">Membrane</keyword>
<evidence type="ECO:0000256" key="4">
    <source>
        <dbReference type="ARBA" id="ARBA00022989"/>
    </source>
</evidence>
<organism evidence="7 8">
    <name type="scientific">Stenotrophomonas maltophilia</name>
    <name type="common">Pseudomonas maltophilia</name>
    <name type="synonym">Xanthomonas maltophilia</name>
    <dbReference type="NCBI Taxonomy" id="40324"/>
    <lineage>
        <taxon>Bacteria</taxon>
        <taxon>Pseudomonadati</taxon>
        <taxon>Pseudomonadota</taxon>
        <taxon>Gammaproteobacteria</taxon>
        <taxon>Lysobacterales</taxon>
        <taxon>Lysobacteraceae</taxon>
        <taxon>Stenotrophomonas</taxon>
        <taxon>Stenotrophomonas maltophilia group</taxon>
    </lineage>
</organism>
<dbReference type="GO" id="GO:0033013">
    <property type="term" value="P:tetrapyrrole metabolic process"/>
    <property type="evidence" value="ECO:0007669"/>
    <property type="project" value="UniProtKB-ARBA"/>
</dbReference>